<dbReference type="EMBL" id="CAJVPW010031169">
    <property type="protein sequence ID" value="CAG8725887.1"/>
    <property type="molecule type" value="Genomic_DNA"/>
</dbReference>
<feature type="non-terminal residue" evidence="1">
    <location>
        <position position="246"/>
    </location>
</feature>
<comment type="caution">
    <text evidence="1">The sequence shown here is derived from an EMBL/GenBank/DDBJ whole genome shotgun (WGS) entry which is preliminary data.</text>
</comment>
<feature type="non-terminal residue" evidence="1">
    <location>
        <position position="1"/>
    </location>
</feature>
<proteinExistence type="predicted"/>
<name>A0ACA9Q290_9GLOM</name>
<organism evidence="1 2">
    <name type="scientific">Cetraspora pellucida</name>
    <dbReference type="NCBI Taxonomy" id="1433469"/>
    <lineage>
        <taxon>Eukaryota</taxon>
        <taxon>Fungi</taxon>
        <taxon>Fungi incertae sedis</taxon>
        <taxon>Mucoromycota</taxon>
        <taxon>Glomeromycotina</taxon>
        <taxon>Glomeromycetes</taxon>
        <taxon>Diversisporales</taxon>
        <taxon>Gigasporaceae</taxon>
        <taxon>Cetraspora</taxon>
    </lineage>
</organism>
<gene>
    <name evidence="1" type="ORF">SPELUC_LOCUS12755</name>
</gene>
<keyword evidence="2" id="KW-1185">Reference proteome</keyword>
<evidence type="ECO:0000313" key="2">
    <source>
        <dbReference type="Proteomes" id="UP000789366"/>
    </source>
</evidence>
<accession>A0ACA9Q290</accession>
<reference evidence="1" key="1">
    <citation type="submission" date="2021-06" db="EMBL/GenBank/DDBJ databases">
        <authorList>
            <person name="Kallberg Y."/>
            <person name="Tangrot J."/>
            <person name="Rosling A."/>
        </authorList>
    </citation>
    <scope>NUCLEOTIDE SEQUENCE</scope>
    <source>
        <strain evidence="1">28 12/20/2015</strain>
    </source>
</reference>
<evidence type="ECO:0000313" key="1">
    <source>
        <dbReference type="EMBL" id="CAG8725887.1"/>
    </source>
</evidence>
<protein>
    <submittedName>
        <fullName evidence="1">8733_t:CDS:1</fullName>
    </submittedName>
</protein>
<sequence>AAQKDTNSVTLVYNSWKNIKKESIFGSILITSMGKVLIWNAKDISDECTRWFNVQCCLRSEQLALYKSYVSFVLPNCTQWNSYYLCFASIFRTRAALKNLATKIEEGNDEDLNDFPEILLTYISNNEWWNNLMQLKTLLEPYMASLNKLQRDKGCLSDVLHSFSWIYKQNIAISVEENDEQTSLDEDTEEEQLISLSENDMDLENPEKQIQTNNAIVNQWVSLNEEEEVEDDLNESESLSELYFDE</sequence>
<dbReference type="Proteomes" id="UP000789366">
    <property type="component" value="Unassembled WGS sequence"/>
</dbReference>